<feature type="region of interest" description="Disordered" evidence="1">
    <location>
        <begin position="30"/>
        <end position="140"/>
    </location>
</feature>
<reference evidence="2" key="1">
    <citation type="journal article" date="2022" name="bioRxiv">
        <title>Sequencing and chromosome-scale assembly of the giantPleurodeles waltlgenome.</title>
        <authorList>
            <person name="Brown T."/>
            <person name="Elewa A."/>
            <person name="Iarovenko S."/>
            <person name="Subramanian E."/>
            <person name="Araus A.J."/>
            <person name="Petzold A."/>
            <person name="Susuki M."/>
            <person name="Suzuki K.-i.T."/>
            <person name="Hayashi T."/>
            <person name="Toyoda A."/>
            <person name="Oliveira C."/>
            <person name="Osipova E."/>
            <person name="Leigh N.D."/>
            <person name="Simon A."/>
            <person name="Yun M.H."/>
        </authorList>
    </citation>
    <scope>NUCLEOTIDE SEQUENCE</scope>
    <source>
        <strain evidence="2">20211129_DDA</strain>
        <tissue evidence="2">Liver</tissue>
    </source>
</reference>
<organism evidence="2 3">
    <name type="scientific">Pleurodeles waltl</name>
    <name type="common">Iberian ribbed newt</name>
    <dbReference type="NCBI Taxonomy" id="8319"/>
    <lineage>
        <taxon>Eukaryota</taxon>
        <taxon>Metazoa</taxon>
        <taxon>Chordata</taxon>
        <taxon>Craniata</taxon>
        <taxon>Vertebrata</taxon>
        <taxon>Euteleostomi</taxon>
        <taxon>Amphibia</taxon>
        <taxon>Batrachia</taxon>
        <taxon>Caudata</taxon>
        <taxon>Salamandroidea</taxon>
        <taxon>Salamandridae</taxon>
        <taxon>Pleurodelinae</taxon>
        <taxon>Pleurodeles</taxon>
    </lineage>
</organism>
<comment type="caution">
    <text evidence="2">The sequence shown here is derived from an EMBL/GenBank/DDBJ whole genome shotgun (WGS) entry which is preliminary data.</text>
</comment>
<evidence type="ECO:0000313" key="2">
    <source>
        <dbReference type="EMBL" id="KAJ1106611.1"/>
    </source>
</evidence>
<protein>
    <submittedName>
        <fullName evidence="2">Uncharacterized protein</fullName>
    </submittedName>
</protein>
<proteinExistence type="predicted"/>
<dbReference type="Proteomes" id="UP001066276">
    <property type="component" value="Chromosome 9"/>
</dbReference>
<evidence type="ECO:0000313" key="3">
    <source>
        <dbReference type="Proteomes" id="UP001066276"/>
    </source>
</evidence>
<accession>A0AAV7MSA0</accession>
<gene>
    <name evidence="2" type="ORF">NDU88_004012</name>
</gene>
<dbReference type="EMBL" id="JANPWB010000013">
    <property type="protein sequence ID" value="KAJ1106611.1"/>
    <property type="molecule type" value="Genomic_DNA"/>
</dbReference>
<name>A0AAV7MSA0_PLEWA</name>
<dbReference type="AlphaFoldDB" id="A0AAV7MSA0"/>
<evidence type="ECO:0000256" key="1">
    <source>
        <dbReference type="SAM" id="MobiDB-lite"/>
    </source>
</evidence>
<keyword evidence="3" id="KW-1185">Reference proteome</keyword>
<sequence length="140" mass="14565">MWAAEVGGPHEGSGGVACGALRKRTVNLQVRNCPSPASDPPSSKEGGNLEDVNCSEETAGSWRLLPGSAGRQLGPWPTLRNTSSNPIGSPATIGSLEGMGEPGEGVLTYTWPETARSKAGKPPPAAGEANLLLEWTEMNW</sequence>